<dbReference type="AlphaFoldDB" id="A0A110B0Q8"/>
<dbReference type="InterPro" id="IPR013783">
    <property type="entry name" value="Ig-like_fold"/>
</dbReference>
<dbReference type="Proteomes" id="UP000218263">
    <property type="component" value="Chromosome"/>
</dbReference>
<dbReference type="RefSeq" id="WP_096349870.1">
    <property type="nucleotide sequence ID" value="NZ_AP017313.1"/>
</dbReference>
<reference evidence="1 2" key="1">
    <citation type="submission" date="2015-12" db="EMBL/GenBank/DDBJ databases">
        <title>Genome sequence of Mucilaginibacter gotjawali.</title>
        <authorList>
            <person name="Lee J.S."/>
            <person name="Lee K.C."/>
            <person name="Kim K.K."/>
            <person name="Lee B.W."/>
        </authorList>
    </citation>
    <scope>NUCLEOTIDE SEQUENCE [LARGE SCALE GENOMIC DNA]</scope>
    <source>
        <strain evidence="1 2">SA3-7</strain>
    </source>
</reference>
<sequence>MEKIRLFIFLGLLVAVLASCSKKSAPPPQPPPDTVTVKPPGKAVQLTPANNEPCTVGTNVTGTQSKVTFTWTAATATDTYEVHIKNLVTNNITVLLTPNLTLDATLALATPYSWYLVSTSKKSTQTAQSDTWKFYNSGPGITFYPPYPAEAVYPLVGQTLSFPVGAGGGSLTIKWQASAGSSPIKNYTLRYTNLLYNINTTNASIVTTTTNSATVSVSAGNTYYWEVVTTDTAGNTSASQVYNFYVE</sequence>
<protein>
    <submittedName>
        <fullName evidence="1">Uncharacterized protein</fullName>
    </submittedName>
</protein>
<organism evidence="1 2">
    <name type="scientific">Mucilaginibacter gotjawali</name>
    <dbReference type="NCBI Taxonomy" id="1550579"/>
    <lineage>
        <taxon>Bacteria</taxon>
        <taxon>Pseudomonadati</taxon>
        <taxon>Bacteroidota</taxon>
        <taxon>Sphingobacteriia</taxon>
        <taxon>Sphingobacteriales</taxon>
        <taxon>Sphingobacteriaceae</taxon>
        <taxon>Mucilaginibacter</taxon>
    </lineage>
</organism>
<dbReference type="EMBL" id="AP017313">
    <property type="protein sequence ID" value="BAU52556.1"/>
    <property type="molecule type" value="Genomic_DNA"/>
</dbReference>
<gene>
    <name evidence="1" type="ORF">MgSA37_00718</name>
</gene>
<dbReference type="InterPro" id="IPR036116">
    <property type="entry name" value="FN3_sf"/>
</dbReference>
<proteinExistence type="predicted"/>
<dbReference type="PROSITE" id="PS50853">
    <property type="entry name" value="FN3"/>
    <property type="match status" value="1"/>
</dbReference>
<dbReference type="SUPFAM" id="SSF49265">
    <property type="entry name" value="Fibronectin type III"/>
    <property type="match status" value="1"/>
</dbReference>
<evidence type="ECO:0000313" key="2">
    <source>
        <dbReference type="Proteomes" id="UP000218263"/>
    </source>
</evidence>
<name>A0A110B0Q8_9SPHI</name>
<accession>A0A110B0Q8</accession>
<dbReference type="OrthoDB" id="789771at2"/>
<dbReference type="InterPro" id="IPR003961">
    <property type="entry name" value="FN3_dom"/>
</dbReference>
<evidence type="ECO:0000313" key="1">
    <source>
        <dbReference type="EMBL" id="BAU52556.1"/>
    </source>
</evidence>
<dbReference type="KEGG" id="mgot:MgSA37_00718"/>
<dbReference type="PROSITE" id="PS51257">
    <property type="entry name" value="PROKAR_LIPOPROTEIN"/>
    <property type="match status" value="1"/>
</dbReference>
<keyword evidence="2" id="KW-1185">Reference proteome</keyword>
<dbReference type="Gene3D" id="2.60.40.10">
    <property type="entry name" value="Immunoglobulins"/>
    <property type="match status" value="1"/>
</dbReference>